<name>A0A7W7Y4A2_9BACT</name>
<dbReference type="InterPro" id="IPR023214">
    <property type="entry name" value="HAD_sf"/>
</dbReference>
<dbReference type="InterPro" id="IPR041492">
    <property type="entry name" value="HAD_2"/>
</dbReference>
<gene>
    <name evidence="5" type="ORF">HNR37_001082</name>
</gene>
<comment type="similarity">
    <text evidence="3">Belongs to the HAD-like hydrolase superfamily. CbbY/CbbZ/Gph/YieH family.</text>
</comment>
<organism evidence="5 6">
    <name type="scientific">Desulfurispira natronophila</name>
    <dbReference type="NCBI Taxonomy" id="682562"/>
    <lineage>
        <taxon>Bacteria</taxon>
        <taxon>Pseudomonadati</taxon>
        <taxon>Chrysiogenota</taxon>
        <taxon>Chrysiogenia</taxon>
        <taxon>Chrysiogenales</taxon>
        <taxon>Chrysiogenaceae</taxon>
        <taxon>Desulfurispira</taxon>
    </lineage>
</organism>
<sequence length="226" mass="24856">MAAADKPVVLFDLDGTLIDSTDAIVESFGTAFRVHGRHPLPASSVVALIGHPLTEMFRRLGIDEHHVNSFVAAYKQHYRSIARQKTTLLPYGILALQQVKAFARMGVVTTKTGRYSIEILQHLQVLGYFETVVGFEDVVCVKPHPEPILTALKRMQVMPGPEVYMIGDTSMDVESAVAACVTPLAVTSGYETAESLQRHGCAVFEHCLQACAHITRTHVREPTMID</sequence>
<evidence type="ECO:0000256" key="1">
    <source>
        <dbReference type="ARBA" id="ARBA00000830"/>
    </source>
</evidence>
<dbReference type="SFLD" id="SFLDS00003">
    <property type="entry name" value="Haloacid_Dehalogenase"/>
    <property type="match status" value="1"/>
</dbReference>
<dbReference type="AlphaFoldDB" id="A0A7W7Y4A2"/>
<dbReference type="EC" id="3.1.3.18" evidence="4"/>
<dbReference type="Proteomes" id="UP000528322">
    <property type="component" value="Unassembled WGS sequence"/>
</dbReference>
<dbReference type="EMBL" id="JACHID010000005">
    <property type="protein sequence ID" value="MBB5021769.1"/>
    <property type="molecule type" value="Genomic_DNA"/>
</dbReference>
<dbReference type="SUPFAM" id="SSF56784">
    <property type="entry name" value="HAD-like"/>
    <property type="match status" value="1"/>
</dbReference>
<evidence type="ECO:0000256" key="2">
    <source>
        <dbReference type="ARBA" id="ARBA00004818"/>
    </source>
</evidence>
<dbReference type="Gene3D" id="3.40.50.1000">
    <property type="entry name" value="HAD superfamily/HAD-like"/>
    <property type="match status" value="1"/>
</dbReference>
<dbReference type="Pfam" id="PF13419">
    <property type="entry name" value="HAD_2"/>
    <property type="match status" value="1"/>
</dbReference>
<reference evidence="5 6" key="1">
    <citation type="submission" date="2020-08" db="EMBL/GenBank/DDBJ databases">
        <title>Genomic Encyclopedia of Type Strains, Phase IV (KMG-IV): sequencing the most valuable type-strain genomes for metagenomic binning, comparative biology and taxonomic classification.</title>
        <authorList>
            <person name="Goeker M."/>
        </authorList>
    </citation>
    <scope>NUCLEOTIDE SEQUENCE [LARGE SCALE GENOMIC DNA]</scope>
    <source>
        <strain evidence="5 6">DSM 22071</strain>
    </source>
</reference>
<dbReference type="PANTHER" id="PTHR43434">
    <property type="entry name" value="PHOSPHOGLYCOLATE PHOSPHATASE"/>
    <property type="match status" value="1"/>
</dbReference>
<dbReference type="GO" id="GO:0006281">
    <property type="term" value="P:DNA repair"/>
    <property type="evidence" value="ECO:0007669"/>
    <property type="project" value="TreeGrafter"/>
</dbReference>
<dbReference type="Gene3D" id="1.10.150.240">
    <property type="entry name" value="Putative phosphatase, domain 2"/>
    <property type="match status" value="1"/>
</dbReference>
<comment type="caution">
    <text evidence="5">The sequence shown here is derived from an EMBL/GenBank/DDBJ whole genome shotgun (WGS) entry which is preliminary data.</text>
</comment>
<keyword evidence="6" id="KW-1185">Reference proteome</keyword>
<protein>
    <recommendedName>
        <fullName evidence="4">phosphoglycolate phosphatase</fullName>
        <ecNumber evidence="4">3.1.3.18</ecNumber>
    </recommendedName>
</protein>
<dbReference type="SFLD" id="SFLDG01129">
    <property type="entry name" value="C1.5:_HAD__Beta-PGM__Phosphata"/>
    <property type="match status" value="1"/>
</dbReference>
<dbReference type="RefSeq" id="WP_183731068.1">
    <property type="nucleotide sequence ID" value="NZ_JACHID010000005.1"/>
</dbReference>
<evidence type="ECO:0000256" key="4">
    <source>
        <dbReference type="ARBA" id="ARBA00013078"/>
    </source>
</evidence>
<evidence type="ECO:0000313" key="5">
    <source>
        <dbReference type="EMBL" id="MBB5021769.1"/>
    </source>
</evidence>
<dbReference type="InterPro" id="IPR050155">
    <property type="entry name" value="HAD-like_hydrolase_sf"/>
</dbReference>
<evidence type="ECO:0000313" key="6">
    <source>
        <dbReference type="Proteomes" id="UP000528322"/>
    </source>
</evidence>
<dbReference type="InterPro" id="IPR023198">
    <property type="entry name" value="PGP-like_dom2"/>
</dbReference>
<accession>A0A7W7Y4A2</accession>
<dbReference type="InterPro" id="IPR036412">
    <property type="entry name" value="HAD-like_sf"/>
</dbReference>
<keyword evidence="5" id="KW-0378">Hydrolase</keyword>
<evidence type="ECO:0000256" key="3">
    <source>
        <dbReference type="ARBA" id="ARBA00006171"/>
    </source>
</evidence>
<comment type="pathway">
    <text evidence="2">Organic acid metabolism; glycolate biosynthesis; glycolate from 2-phosphoglycolate: step 1/1.</text>
</comment>
<dbReference type="GO" id="GO:0008967">
    <property type="term" value="F:phosphoglycolate phosphatase activity"/>
    <property type="evidence" value="ECO:0007669"/>
    <property type="project" value="UniProtKB-EC"/>
</dbReference>
<dbReference type="PANTHER" id="PTHR43434:SF1">
    <property type="entry name" value="PHOSPHOGLYCOLATE PHOSPHATASE"/>
    <property type="match status" value="1"/>
</dbReference>
<proteinExistence type="inferred from homology"/>
<comment type="catalytic activity">
    <reaction evidence="1">
        <text>2-phosphoglycolate + H2O = glycolate + phosphate</text>
        <dbReference type="Rhea" id="RHEA:14369"/>
        <dbReference type="ChEBI" id="CHEBI:15377"/>
        <dbReference type="ChEBI" id="CHEBI:29805"/>
        <dbReference type="ChEBI" id="CHEBI:43474"/>
        <dbReference type="ChEBI" id="CHEBI:58033"/>
        <dbReference type="EC" id="3.1.3.18"/>
    </reaction>
</comment>